<dbReference type="OrthoDB" id="9776116at2"/>
<dbReference type="PANTHER" id="PTHR33608:SF6">
    <property type="entry name" value="BLL2464 PROTEIN"/>
    <property type="match status" value="1"/>
</dbReference>
<name>A0A2A9E4K2_9MICO</name>
<evidence type="ECO:0000259" key="1">
    <source>
        <dbReference type="Pfam" id="PF01882"/>
    </source>
</evidence>
<dbReference type="Pfam" id="PF01882">
    <property type="entry name" value="DUF58"/>
    <property type="match status" value="1"/>
</dbReference>
<dbReference type="RefSeq" id="WP_098454411.1">
    <property type="nucleotide sequence ID" value="NZ_PDJG01000001.1"/>
</dbReference>
<gene>
    <name evidence="2" type="ORF">ATL42_1022</name>
</gene>
<feature type="domain" description="DUF58" evidence="1">
    <location>
        <begin position="197"/>
        <end position="367"/>
    </location>
</feature>
<organism evidence="2 3">
    <name type="scientific">Sanguibacter antarcticus</name>
    <dbReference type="NCBI Taxonomy" id="372484"/>
    <lineage>
        <taxon>Bacteria</taxon>
        <taxon>Bacillati</taxon>
        <taxon>Actinomycetota</taxon>
        <taxon>Actinomycetes</taxon>
        <taxon>Micrococcales</taxon>
        <taxon>Sanguibacteraceae</taxon>
        <taxon>Sanguibacter</taxon>
    </lineage>
</organism>
<dbReference type="EMBL" id="PDJG01000001">
    <property type="protein sequence ID" value="PFG33162.1"/>
    <property type="molecule type" value="Genomic_DNA"/>
</dbReference>
<dbReference type="InterPro" id="IPR002881">
    <property type="entry name" value="DUF58"/>
</dbReference>
<protein>
    <submittedName>
        <fullName evidence="2">Uncharacterized protein (DUF58 family)</fullName>
    </submittedName>
</protein>
<evidence type="ECO:0000313" key="3">
    <source>
        <dbReference type="Proteomes" id="UP000225548"/>
    </source>
</evidence>
<dbReference type="PANTHER" id="PTHR33608">
    <property type="entry name" value="BLL2464 PROTEIN"/>
    <property type="match status" value="1"/>
</dbReference>
<evidence type="ECO:0000313" key="2">
    <source>
        <dbReference type="EMBL" id="PFG33162.1"/>
    </source>
</evidence>
<reference evidence="2 3" key="1">
    <citation type="submission" date="2017-10" db="EMBL/GenBank/DDBJ databases">
        <title>Sequencing the genomes of 1000 actinobacteria strains.</title>
        <authorList>
            <person name="Klenk H.-P."/>
        </authorList>
    </citation>
    <scope>NUCLEOTIDE SEQUENCE [LARGE SCALE GENOMIC DNA]</scope>
    <source>
        <strain evidence="2 3">DSM 18966</strain>
    </source>
</reference>
<dbReference type="AlphaFoldDB" id="A0A2A9E4K2"/>
<sequence length="430" mass="47236">MTPPSPSPPWRRDSSLLLMAVTGIAFATAGLLLARPHLVAIATPLLLGVTWSAWNRPDGPVHVTTSSTTTTLRSDELDTTLTITAPPGATIARVLVASPGTARTETMVHIDRTRDLRVTTPSVRTGTRELFTTDLIATSTHGGWHNGIHHVQPEHVLVLPAAHRTTALPVSEHLRGLTGEHRSRRLGDGSELRDIAPYNPGDPLRRIDWRVTARRSPDADHLYVRRTYASAEACVVLAVDSRDDVGPEIATWGSFGAVRPDQQTSLDIAREAAATIARAVIDAGDRVGLEDLGRLHTPVPLAGGKRHLQRIYHALALSQPHGAPRIRERAPQVPHGALVYLFSTFLDDSSVTIAHQWHAHGHRVIVIDTLPTEDFWGLSEREHLAWRLTEIARQDRLTALISNGITVLRWTDPTTRAALQATARERRPRR</sequence>
<comment type="caution">
    <text evidence="2">The sequence shown here is derived from an EMBL/GenBank/DDBJ whole genome shotgun (WGS) entry which is preliminary data.</text>
</comment>
<keyword evidence="3" id="KW-1185">Reference proteome</keyword>
<proteinExistence type="predicted"/>
<dbReference type="Proteomes" id="UP000225548">
    <property type="component" value="Unassembled WGS sequence"/>
</dbReference>
<accession>A0A2A9E4K2</accession>